<feature type="signal peptide" evidence="2">
    <location>
        <begin position="1"/>
        <end position="17"/>
    </location>
</feature>
<dbReference type="Pfam" id="PF01170">
    <property type="entry name" value="UPF0020"/>
    <property type="match status" value="1"/>
</dbReference>
<dbReference type="SUPFAM" id="SSF53335">
    <property type="entry name" value="S-adenosyl-L-methionine-dependent methyltransferases"/>
    <property type="match status" value="1"/>
</dbReference>
<evidence type="ECO:0000313" key="4">
    <source>
        <dbReference type="EMBL" id="KAL1515814.1"/>
    </source>
</evidence>
<dbReference type="CDD" id="cd02440">
    <property type="entry name" value="AdoMet_MTases"/>
    <property type="match status" value="1"/>
</dbReference>
<evidence type="ECO:0000313" key="5">
    <source>
        <dbReference type="Proteomes" id="UP001515480"/>
    </source>
</evidence>
<reference evidence="4 5" key="1">
    <citation type="journal article" date="2024" name="Science">
        <title>Giant polyketide synthase enzymes in the biosynthesis of giant marine polyether toxins.</title>
        <authorList>
            <person name="Fallon T.R."/>
            <person name="Shende V.V."/>
            <person name="Wierzbicki I.H."/>
            <person name="Pendleton A.L."/>
            <person name="Watervoot N.F."/>
            <person name="Auber R.P."/>
            <person name="Gonzalez D.J."/>
            <person name="Wisecaver J.H."/>
            <person name="Moore B.S."/>
        </authorList>
    </citation>
    <scope>NUCLEOTIDE SEQUENCE [LARGE SCALE GENOMIC DNA]</scope>
    <source>
        <strain evidence="4 5">12B1</strain>
    </source>
</reference>
<name>A0AB34JBB7_PRYPA</name>
<keyword evidence="5" id="KW-1185">Reference proteome</keyword>
<gene>
    <name evidence="4" type="ORF">AB1Y20_002430</name>
</gene>
<evidence type="ECO:0000259" key="3">
    <source>
        <dbReference type="Pfam" id="PF01170"/>
    </source>
</evidence>
<feature type="chain" id="PRO_5044201954" description="Ribosomal RNA large subunit methyltransferase K/L-like methyltransferase domain-containing protein" evidence="2">
    <location>
        <begin position="18"/>
        <end position="562"/>
    </location>
</feature>
<proteinExistence type="predicted"/>
<dbReference type="GO" id="GO:0030488">
    <property type="term" value="P:tRNA methylation"/>
    <property type="evidence" value="ECO:0007669"/>
    <property type="project" value="TreeGrafter"/>
</dbReference>
<protein>
    <recommendedName>
        <fullName evidence="3">Ribosomal RNA large subunit methyltransferase K/L-like methyltransferase domain-containing protein</fullName>
    </recommendedName>
</protein>
<organism evidence="4 5">
    <name type="scientific">Prymnesium parvum</name>
    <name type="common">Toxic golden alga</name>
    <dbReference type="NCBI Taxonomy" id="97485"/>
    <lineage>
        <taxon>Eukaryota</taxon>
        <taxon>Haptista</taxon>
        <taxon>Haptophyta</taxon>
        <taxon>Prymnesiophyceae</taxon>
        <taxon>Prymnesiales</taxon>
        <taxon>Prymnesiaceae</taxon>
        <taxon>Prymnesium</taxon>
    </lineage>
</organism>
<dbReference type="InterPro" id="IPR029063">
    <property type="entry name" value="SAM-dependent_MTases_sf"/>
</dbReference>
<dbReference type="InterPro" id="IPR000241">
    <property type="entry name" value="RlmKL-like_Mtase"/>
</dbReference>
<evidence type="ECO:0000256" key="2">
    <source>
        <dbReference type="SAM" id="SignalP"/>
    </source>
</evidence>
<dbReference type="AlphaFoldDB" id="A0AB34JBB7"/>
<feature type="compositionally biased region" description="Low complexity" evidence="1">
    <location>
        <begin position="27"/>
        <end position="43"/>
    </location>
</feature>
<dbReference type="Gene3D" id="3.40.50.150">
    <property type="entry name" value="Vaccinia Virus protein VP39"/>
    <property type="match status" value="1"/>
</dbReference>
<dbReference type="PANTHER" id="PTHR14911:SF13">
    <property type="entry name" value="TRNA (GUANINE(6)-N2)-METHYLTRANSFERASE THUMP3"/>
    <property type="match status" value="1"/>
</dbReference>
<dbReference type="EMBL" id="JBGBPQ010000011">
    <property type="protein sequence ID" value="KAL1515814.1"/>
    <property type="molecule type" value="Genomic_DNA"/>
</dbReference>
<accession>A0AB34JBB7</accession>
<dbReference type="Proteomes" id="UP001515480">
    <property type="component" value="Unassembled WGS sequence"/>
</dbReference>
<evidence type="ECO:0000256" key="1">
    <source>
        <dbReference type="SAM" id="MobiDB-lite"/>
    </source>
</evidence>
<dbReference type="PANTHER" id="PTHR14911">
    <property type="entry name" value="THUMP DOMAIN-CONTAINING"/>
    <property type="match status" value="1"/>
</dbReference>
<sequence>MRRALLALAAAAAAASCFIPPLPPHSPRAAAARRPPRRPLALASNPSRAARKSLYRSLRRVPAASLWRDEAPRFALLPPDEREARAPLLRALALRFAASPDADARAAVGAWLAARLADPSEVVRRYAARALLRLADAAPPAAEAALLRLAAAPASAAEAAAVSAALGALGGDATRAALAAEAAALPAEAAVRVHARAAAAAAAEAEEGGGGVDLDGVLRAEDGGELVLTCRRGLEAALAAEVEEGRAPLRLLGARDGAVLAAATRDFRLAELYALRCFDAVGFPLECGAEGSAADRLAAAIASPRCLRLMGALRATTYRLHLSASPGLRAAAVAAAAFALAPAALNAPRGAQCEVHASATRDAAAAELRPRVRADPRRAYRAATFYAGAHPPLAAAMALLAGRQPNEIVWDPFCGTGVELVECALRLDVEALCGSDRHAAPLAVAAASLRASGAAPRGGATWLAADFRAAAQLLPPPRERRVSLIISNPPLGRRVKVANLHALFADLFVVAAGALRDGGRMVIVNPLRAAPREGSTLVRESRRTVDLGLRHGCSVEVWRQRL</sequence>
<feature type="domain" description="Ribosomal RNA large subunit methyltransferase K/L-like methyltransferase" evidence="3">
    <location>
        <begin position="378"/>
        <end position="526"/>
    </location>
</feature>
<dbReference type="PROSITE" id="PS51257">
    <property type="entry name" value="PROKAR_LIPOPROTEIN"/>
    <property type="match status" value="1"/>
</dbReference>
<dbReference type="GO" id="GO:0043527">
    <property type="term" value="C:tRNA methyltransferase complex"/>
    <property type="evidence" value="ECO:0007669"/>
    <property type="project" value="UniProtKB-ARBA"/>
</dbReference>
<feature type="region of interest" description="Disordered" evidence="1">
    <location>
        <begin position="26"/>
        <end position="46"/>
    </location>
</feature>
<keyword evidence="2" id="KW-0732">Signal</keyword>
<comment type="caution">
    <text evidence="4">The sequence shown here is derived from an EMBL/GenBank/DDBJ whole genome shotgun (WGS) entry which is preliminary data.</text>
</comment>
<dbReference type="GO" id="GO:0016423">
    <property type="term" value="F:tRNA (guanine) methyltransferase activity"/>
    <property type="evidence" value="ECO:0007669"/>
    <property type="project" value="TreeGrafter"/>
</dbReference>